<dbReference type="PRINTS" id="PR01438">
    <property type="entry name" value="UNVRSLSTRESS"/>
</dbReference>
<dbReference type="EMBL" id="VLTJ01000026">
    <property type="protein sequence ID" value="TSH93868.1"/>
    <property type="molecule type" value="Genomic_DNA"/>
</dbReference>
<dbReference type="Proteomes" id="UP000318405">
    <property type="component" value="Unassembled WGS sequence"/>
</dbReference>
<dbReference type="SUPFAM" id="SSF52402">
    <property type="entry name" value="Adenine nucleotide alpha hydrolases-like"/>
    <property type="match status" value="2"/>
</dbReference>
<dbReference type="InterPro" id="IPR006016">
    <property type="entry name" value="UspA"/>
</dbReference>
<gene>
    <name evidence="3" type="ORF">FOZ76_13340</name>
</gene>
<reference evidence="3 4" key="1">
    <citation type="submission" date="2019-07" db="EMBL/GenBank/DDBJ databases">
        <title>Qingshengfaniella alkalisoli gen. nov., sp. nov., isolated from saline soil.</title>
        <authorList>
            <person name="Xu L."/>
            <person name="Huang X.-X."/>
            <person name="Sun J.-Q."/>
        </authorList>
    </citation>
    <scope>NUCLEOTIDE SEQUENCE [LARGE SCALE GENOMIC DNA]</scope>
    <source>
        <strain evidence="3 4">DSM 27279</strain>
    </source>
</reference>
<feature type="domain" description="UspA" evidence="2">
    <location>
        <begin position="216"/>
        <end position="283"/>
    </location>
</feature>
<protein>
    <submittedName>
        <fullName evidence="3">Universal stress protein</fullName>
    </submittedName>
</protein>
<dbReference type="Gene3D" id="3.40.50.12370">
    <property type="match status" value="1"/>
</dbReference>
<dbReference type="RefSeq" id="WP_143948769.1">
    <property type="nucleotide sequence ID" value="NZ_BAABMB010000006.1"/>
</dbReference>
<dbReference type="InterPro" id="IPR006015">
    <property type="entry name" value="Universal_stress_UspA"/>
</dbReference>
<evidence type="ECO:0000313" key="3">
    <source>
        <dbReference type="EMBL" id="TSH93868.1"/>
    </source>
</evidence>
<dbReference type="AlphaFoldDB" id="A0A556ALV3"/>
<evidence type="ECO:0000259" key="2">
    <source>
        <dbReference type="Pfam" id="PF00582"/>
    </source>
</evidence>
<dbReference type="CDD" id="cd00293">
    <property type="entry name" value="USP-like"/>
    <property type="match status" value="1"/>
</dbReference>
<proteinExistence type="inferred from homology"/>
<keyword evidence="4" id="KW-1185">Reference proteome</keyword>
<accession>A0A556ALV3</accession>
<organism evidence="3 4">
    <name type="scientific">Verticiella sediminum</name>
    <dbReference type="NCBI Taxonomy" id="1247510"/>
    <lineage>
        <taxon>Bacteria</taxon>
        <taxon>Pseudomonadati</taxon>
        <taxon>Pseudomonadota</taxon>
        <taxon>Betaproteobacteria</taxon>
        <taxon>Burkholderiales</taxon>
        <taxon>Alcaligenaceae</taxon>
        <taxon>Verticiella</taxon>
    </lineage>
</organism>
<comment type="similarity">
    <text evidence="1">Belongs to the universal stress protein A family.</text>
</comment>
<name>A0A556ALV3_9BURK</name>
<evidence type="ECO:0000256" key="1">
    <source>
        <dbReference type="ARBA" id="ARBA00008791"/>
    </source>
</evidence>
<dbReference type="OrthoDB" id="9804721at2"/>
<dbReference type="PANTHER" id="PTHR46268">
    <property type="entry name" value="STRESS RESPONSE PROTEIN NHAX"/>
    <property type="match status" value="1"/>
</dbReference>
<sequence>MPSQWRDVAVFLDGSPAGAAIGRHAARLAQRHKAHLVGVYGVSRDDEGHDAERYARGTQAIKDVMDRRRAADEQKILAAGRFLGELSREYGIGSEFRVVWSDGPKDDTPLRALHCDLIVSAQPQPAGLPPHWSAERLLLITGIPVLLIPEGWTGEALGENVLIAWNRSREARRAVGDALPFIGAAGRVTVLVIDGDRNPEHFGESPGANLVDHLSRHDAKVELASISSHGAPIAEVILGQAKERGADLLVIGAYSHPRTSELLFGGVTRSLLSGANVPMLISR</sequence>
<dbReference type="Pfam" id="PF00582">
    <property type="entry name" value="Usp"/>
    <property type="match status" value="1"/>
</dbReference>
<evidence type="ECO:0000313" key="4">
    <source>
        <dbReference type="Proteomes" id="UP000318405"/>
    </source>
</evidence>
<comment type="caution">
    <text evidence="3">The sequence shown here is derived from an EMBL/GenBank/DDBJ whole genome shotgun (WGS) entry which is preliminary data.</text>
</comment>
<dbReference type="PANTHER" id="PTHR46268:SF15">
    <property type="entry name" value="UNIVERSAL STRESS PROTEIN HP_0031"/>
    <property type="match status" value="1"/>
</dbReference>